<accession>A0AAU9IU27</accession>
<dbReference type="InterPro" id="IPR013083">
    <property type="entry name" value="Znf_RING/FYVE/PHD"/>
</dbReference>
<dbReference type="GO" id="GO:0008270">
    <property type="term" value="F:zinc ion binding"/>
    <property type="evidence" value="ECO:0007669"/>
    <property type="project" value="UniProtKB-KW"/>
</dbReference>
<gene>
    <name evidence="3" type="ORF">BSTOLATCC_MIC14424</name>
</gene>
<dbReference type="AlphaFoldDB" id="A0AAU9IU27"/>
<comment type="caution">
    <text evidence="3">The sequence shown here is derived from an EMBL/GenBank/DDBJ whole genome shotgun (WGS) entry which is preliminary data.</text>
</comment>
<feature type="domain" description="RING-type" evidence="2">
    <location>
        <begin position="83"/>
        <end position="126"/>
    </location>
</feature>
<dbReference type="EMBL" id="CAJZBQ010000014">
    <property type="protein sequence ID" value="CAG9315674.1"/>
    <property type="molecule type" value="Genomic_DNA"/>
</dbReference>
<organism evidence="3 4">
    <name type="scientific">Blepharisma stoltei</name>
    <dbReference type="NCBI Taxonomy" id="1481888"/>
    <lineage>
        <taxon>Eukaryota</taxon>
        <taxon>Sar</taxon>
        <taxon>Alveolata</taxon>
        <taxon>Ciliophora</taxon>
        <taxon>Postciliodesmatophora</taxon>
        <taxon>Heterotrichea</taxon>
        <taxon>Heterotrichida</taxon>
        <taxon>Blepharismidae</taxon>
        <taxon>Blepharisma</taxon>
    </lineage>
</organism>
<evidence type="ECO:0000313" key="3">
    <source>
        <dbReference type="EMBL" id="CAG9315674.1"/>
    </source>
</evidence>
<name>A0AAU9IU27_9CILI</name>
<protein>
    <recommendedName>
        <fullName evidence="2">RING-type domain-containing protein</fullName>
    </recommendedName>
</protein>
<dbReference type="SUPFAM" id="SSF57850">
    <property type="entry name" value="RING/U-box"/>
    <property type="match status" value="1"/>
</dbReference>
<dbReference type="PROSITE" id="PS50089">
    <property type="entry name" value="ZF_RING_2"/>
    <property type="match status" value="1"/>
</dbReference>
<keyword evidence="1" id="KW-0862">Zinc</keyword>
<keyword evidence="4" id="KW-1185">Reference proteome</keyword>
<evidence type="ECO:0000313" key="4">
    <source>
        <dbReference type="Proteomes" id="UP001162131"/>
    </source>
</evidence>
<reference evidence="3" key="1">
    <citation type="submission" date="2021-09" db="EMBL/GenBank/DDBJ databases">
        <authorList>
            <consortium name="AG Swart"/>
            <person name="Singh M."/>
            <person name="Singh A."/>
            <person name="Seah K."/>
            <person name="Emmerich C."/>
        </authorList>
    </citation>
    <scope>NUCLEOTIDE SEQUENCE</scope>
    <source>
        <strain evidence="3">ATCC30299</strain>
    </source>
</reference>
<evidence type="ECO:0000259" key="2">
    <source>
        <dbReference type="PROSITE" id="PS50089"/>
    </source>
</evidence>
<dbReference type="InterPro" id="IPR001841">
    <property type="entry name" value="Znf_RING"/>
</dbReference>
<sequence length="199" mass="22401">MGCFCPTKVNVTQPIQNPSNIIPLPPNPLQASRPPLPRPYPPIPKPHIAVSKIKLESRFTVDDIKTLDNTPASTQKQSFPYNCPICFKFLSVILVTKCCKNYICHYCINELQNKHVNFEIACPHCKAQPLCVTDVDPGSAIKKYSDSPYISSFNAESKTNKWVADMEIVEEDKEDIDLHPESFIVTEDKQISNVMYSTA</sequence>
<keyword evidence="1" id="KW-0479">Metal-binding</keyword>
<dbReference type="Gene3D" id="3.30.40.10">
    <property type="entry name" value="Zinc/RING finger domain, C3HC4 (zinc finger)"/>
    <property type="match status" value="1"/>
</dbReference>
<proteinExistence type="predicted"/>
<dbReference type="Proteomes" id="UP001162131">
    <property type="component" value="Unassembled WGS sequence"/>
</dbReference>
<evidence type="ECO:0000256" key="1">
    <source>
        <dbReference type="PROSITE-ProRule" id="PRU00175"/>
    </source>
</evidence>
<keyword evidence="1" id="KW-0863">Zinc-finger</keyword>